<proteinExistence type="predicted"/>
<evidence type="ECO:0000313" key="1">
    <source>
        <dbReference type="EMBL" id="TQV79446.1"/>
    </source>
</evidence>
<dbReference type="AlphaFoldDB" id="A0A545TQE5"/>
<dbReference type="EMBL" id="VHSG01000011">
    <property type="protein sequence ID" value="TQV79446.1"/>
    <property type="molecule type" value="Genomic_DNA"/>
</dbReference>
<dbReference type="RefSeq" id="WP_179957598.1">
    <property type="nucleotide sequence ID" value="NZ_ML660092.1"/>
</dbReference>
<protein>
    <recommendedName>
        <fullName evidence="3">Type II toxin-antitoxin system RelE/ParE family toxin</fullName>
    </recommendedName>
</protein>
<evidence type="ECO:0008006" key="3">
    <source>
        <dbReference type="Google" id="ProtNLM"/>
    </source>
</evidence>
<keyword evidence="2" id="KW-1185">Reference proteome</keyword>
<dbReference type="Proteomes" id="UP000319732">
    <property type="component" value="Unassembled WGS sequence"/>
</dbReference>
<accession>A0A545TQE5</accession>
<sequence>MQDLVDLAIEDLEAQGTNPQGWDTLKTGEDEYRLWLNYRYRMRYCQIEDRELEIEIFYVGNLRDALDEPSPQTPS</sequence>
<name>A0A545TQE5_9GAMM</name>
<evidence type="ECO:0000313" key="2">
    <source>
        <dbReference type="Proteomes" id="UP000319732"/>
    </source>
</evidence>
<reference evidence="1 2" key="1">
    <citation type="submission" date="2019-06" db="EMBL/GenBank/DDBJ databases">
        <title>Whole genome sequence for Cellvibrionaceae sp. R142.</title>
        <authorList>
            <person name="Wang G."/>
        </authorList>
    </citation>
    <scope>NUCLEOTIDE SEQUENCE [LARGE SCALE GENOMIC DNA]</scope>
    <source>
        <strain evidence="1 2">R142</strain>
    </source>
</reference>
<comment type="caution">
    <text evidence="1">The sequence shown here is derived from an EMBL/GenBank/DDBJ whole genome shotgun (WGS) entry which is preliminary data.</text>
</comment>
<gene>
    <name evidence="1" type="ORF">FKG94_11290</name>
</gene>
<organism evidence="1 2">
    <name type="scientific">Exilibacterium tricleocarpae</name>
    <dbReference type="NCBI Taxonomy" id="2591008"/>
    <lineage>
        <taxon>Bacteria</taxon>
        <taxon>Pseudomonadati</taxon>
        <taxon>Pseudomonadota</taxon>
        <taxon>Gammaproteobacteria</taxon>
        <taxon>Cellvibrionales</taxon>
        <taxon>Cellvibrionaceae</taxon>
        <taxon>Exilibacterium</taxon>
    </lineage>
</organism>